<proteinExistence type="predicted"/>
<protein>
    <submittedName>
        <fullName evidence="2">Uncharacterized protein</fullName>
    </submittedName>
</protein>
<reference evidence="2 3" key="1">
    <citation type="submission" date="2018-09" db="EMBL/GenBank/DDBJ databases">
        <title>A high-quality reference genome of wild soybean provides a powerful tool to mine soybean genomes.</title>
        <authorList>
            <person name="Xie M."/>
            <person name="Chung C.Y.L."/>
            <person name="Li M.-W."/>
            <person name="Wong F.-L."/>
            <person name="Chan T.-F."/>
            <person name="Lam H.-M."/>
        </authorList>
    </citation>
    <scope>NUCLEOTIDE SEQUENCE [LARGE SCALE GENOMIC DNA]</scope>
    <source>
        <strain evidence="3">cv. W05</strain>
        <tissue evidence="2">Hypocotyl of etiolated seedlings</tissue>
    </source>
</reference>
<feature type="region of interest" description="Disordered" evidence="1">
    <location>
        <begin position="155"/>
        <end position="178"/>
    </location>
</feature>
<organism evidence="2 3">
    <name type="scientific">Glycine soja</name>
    <name type="common">Wild soybean</name>
    <dbReference type="NCBI Taxonomy" id="3848"/>
    <lineage>
        <taxon>Eukaryota</taxon>
        <taxon>Viridiplantae</taxon>
        <taxon>Streptophyta</taxon>
        <taxon>Embryophyta</taxon>
        <taxon>Tracheophyta</taxon>
        <taxon>Spermatophyta</taxon>
        <taxon>Magnoliopsida</taxon>
        <taxon>eudicotyledons</taxon>
        <taxon>Gunneridae</taxon>
        <taxon>Pentapetalae</taxon>
        <taxon>rosids</taxon>
        <taxon>fabids</taxon>
        <taxon>Fabales</taxon>
        <taxon>Fabaceae</taxon>
        <taxon>Papilionoideae</taxon>
        <taxon>50 kb inversion clade</taxon>
        <taxon>NPAAA clade</taxon>
        <taxon>indigoferoid/millettioid clade</taxon>
        <taxon>Phaseoleae</taxon>
        <taxon>Glycine</taxon>
        <taxon>Glycine subgen. Soja</taxon>
    </lineage>
</organism>
<accession>A0A445L0D3</accession>
<feature type="compositionally biased region" description="Basic and acidic residues" evidence="1">
    <location>
        <begin position="166"/>
        <end position="178"/>
    </location>
</feature>
<keyword evidence="3" id="KW-1185">Reference proteome</keyword>
<dbReference type="Proteomes" id="UP000289340">
    <property type="component" value="Chromosome 4"/>
</dbReference>
<comment type="caution">
    <text evidence="2">The sequence shown here is derived from an EMBL/GenBank/DDBJ whole genome shotgun (WGS) entry which is preliminary data.</text>
</comment>
<dbReference type="EMBL" id="QZWG01000004">
    <property type="protein sequence ID" value="RZC16588.1"/>
    <property type="molecule type" value="Genomic_DNA"/>
</dbReference>
<dbReference type="AlphaFoldDB" id="A0A445L0D3"/>
<gene>
    <name evidence="2" type="ORF">D0Y65_009747</name>
</gene>
<evidence type="ECO:0000313" key="3">
    <source>
        <dbReference type="Proteomes" id="UP000289340"/>
    </source>
</evidence>
<evidence type="ECO:0000313" key="2">
    <source>
        <dbReference type="EMBL" id="RZC16588.1"/>
    </source>
</evidence>
<sequence length="178" mass="19644">MASLNFSKATLLQHCRNHLPHKLGSNPFLGQVELIFKVQFEEFHEVLKTRATGGLIEGNNDEENKWCIASRNEVMRFHCFGFAEDGGAYNGGGCAWLFRISKPKPHFDSRKRAALVVEVEELQGACGVELATVVFKVNGEHSGLRLGTHAEDEGLGSFITGNSGKQNEEENDGRKGIQ</sequence>
<evidence type="ECO:0000256" key="1">
    <source>
        <dbReference type="SAM" id="MobiDB-lite"/>
    </source>
</evidence>
<name>A0A445L0D3_GLYSO</name>